<keyword evidence="4" id="KW-0914">Notch signaling pathway</keyword>
<keyword evidence="6 7" id="KW-0472">Membrane</keyword>
<dbReference type="PANTHER" id="PTHR16318">
    <property type="entry name" value="GAMMA-SECRETASE SUBUNIT PEN-2"/>
    <property type="match status" value="1"/>
</dbReference>
<evidence type="ECO:0000256" key="2">
    <source>
        <dbReference type="ARBA" id="ARBA00009607"/>
    </source>
</evidence>
<evidence type="ECO:0000256" key="6">
    <source>
        <dbReference type="ARBA" id="ARBA00023136"/>
    </source>
</evidence>
<evidence type="ECO:0000256" key="7">
    <source>
        <dbReference type="SAM" id="Phobius"/>
    </source>
</evidence>
<comment type="subcellular location">
    <subcellularLocation>
        <location evidence="1">Membrane</location>
        <topology evidence="1">Multi-pass membrane protein</topology>
    </subcellularLocation>
</comment>
<evidence type="ECO:0000256" key="3">
    <source>
        <dbReference type="ARBA" id="ARBA00022692"/>
    </source>
</evidence>
<dbReference type="Pfam" id="PF10251">
    <property type="entry name" value="PEN-2"/>
    <property type="match status" value="1"/>
</dbReference>
<proteinExistence type="inferred from homology"/>
<keyword evidence="5 7" id="KW-1133">Transmembrane helix</keyword>
<dbReference type="GO" id="GO:0070765">
    <property type="term" value="C:gamma-secretase complex"/>
    <property type="evidence" value="ECO:0007669"/>
    <property type="project" value="TreeGrafter"/>
</dbReference>
<protein>
    <submittedName>
        <fullName evidence="8">Gamma-secretase subunit pen-2</fullName>
    </submittedName>
</protein>
<dbReference type="InterPro" id="IPR019379">
    <property type="entry name" value="Gamma_Secretase_Asp_P_PEN2"/>
</dbReference>
<name>A0A1D1XUK4_9ARAE</name>
<evidence type="ECO:0000313" key="8">
    <source>
        <dbReference type="EMBL" id="JAT46066.1"/>
    </source>
</evidence>
<comment type="similarity">
    <text evidence="2">Belongs to the PEN-2 family.</text>
</comment>
<evidence type="ECO:0000256" key="4">
    <source>
        <dbReference type="ARBA" id="ARBA00022976"/>
    </source>
</evidence>
<feature type="transmembrane region" description="Helical" evidence="7">
    <location>
        <begin position="55"/>
        <end position="76"/>
    </location>
</feature>
<keyword evidence="3 7" id="KW-0812">Transmembrane</keyword>
<gene>
    <name evidence="8" type="primary">pen-2_2</name>
    <name evidence="8" type="ORF">g.6407</name>
</gene>
<evidence type="ECO:0000256" key="1">
    <source>
        <dbReference type="ARBA" id="ARBA00004141"/>
    </source>
</evidence>
<feature type="transmembrane region" description="Helical" evidence="7">
    <location>
        <begin position="20"/>
        <end position="43"/>
    </location>
</feature>
<dbReference type="GO" id="GO:0007219">
    <property type="term" value="P:Notch signaling pathway"/>
    <property type="evidence" value="ECO:0007669"/>
    <property type="project" value="UniProtKB-KW"/>
</dbReference>
<dbReference type="AlphaFoldDB" id="A0A1D1XUK4"/>
<organism evidence="8">
    <name type="scientific">Anthurium amnicola</name>
    <dbReference type="NCBI Taxonomy" id="1678845"/>
    <lineage>
        <taxon>Eukaryota</taxon>
        <taxon>Viridiplantae</taxon>
        <taxon>Streptophyta</taxon>
        <taxon>Embryophyta</taxon>
        <taxon>Tracheophyta</taxon>
        <taxon>Spermatophyta</taxon>
        <taxon>Magnoliopsida</taxon>
        <taxon>Liliopsida</taxon>
        <taxon>Araceae</taxon>
        <taxon>Pothoideae</taxon>
        <taxon>Potheae</taxon>
        <taxon>Anthurium</taxon>
    </lineage>
</organism>
<evidence type="ECO:0000256" key="5">
    <source>
        <dbReference type="ARBA" id="ARBA00022989"/>
    </source>
</evidence>
<dbReference type="EMBL" id="GDJX01021870">
    <property type="protein sequence ID" value="JAT46066.1"/>
    <property type="molecule type" value="Transcribed_RNA"/>
</dbReference>
<reference evidence="8" key="1">
    <citation type="submission" date="2015-07" db="EMBL/GenBank/DDBJ databases">
        <title>Transcriptome Assembly of Anthurium amnicola.</title>
        <authorList>
            <person name="Suzuki J."/>
        </authorList>
    </citation>
    <scope>NUCLEOTIDE SEQUENCE</scope>
</reference>
<dbReference type="PANTHER" id="PTHR16318:SF0">
    <property type="entry name" value="GAMMA-SECRETASE SUBUNIT PEN-2"/>
    <property type="match status" value="1"/>
</dbReference>
<sequence>MPPNPSKIPPPEILSLCKKFFYIGLLFLPWLWVVNVIYMWPLTKHIDIGKDIKKYLYLSMAGALFWFIALSAWYGIFVNQRITWGESADKIIVLPIRGT</sequence>
<accession>A0A1D1XUK4</accession>